<comment type="caution">
    <text evidence="4">The sequence shown here is derived from an EMBL/GenBank/DDBJ whole genome shotgun (WGS) entry which is preliminary data.</text>
</comment>
<dbReference type="GO" id="GO:0016829">
    <property type="term" value="F:lyase activity"/>
    <property type="evidence" value="ECO:0007669"/>
    <property type="project" value="InterPro"/>
</dbReference>
<dbReference type="EMBL" id="JAHGAW010000011">
    <property type="protein sequence ID" value="MBT2188532.1"/>
    <property type="molecule type" value="Genomic_DNA"/>
</dbReference>
<dbReference type="GO" id="GO:0030313">
    <property type="term" value="C:cell envelope"/>
    <property type="evidence" value="ECO:0007669"/>
    <property type="project" value="UniProtKB-SubCell"/>
</dbReference>
<dbReference type="RefSeq" id="WP_214624783.1">
    <property type="nucleotide sequence ID" value="NZ_JAHGAW010000011.1"/>
</dbReference>
<evidence type="ECO:0000256" key="1">
    <source>
        <dbReference type="ARBA" id="ARBA00004196"/>
    </source>
</evidence>
<proteinExistence type="predicted"/>
<evidence type="ECO:0000313" key="4">
    <source>
        <dbReference type="EMBL" id="MBT2188532.1"/>
    </source>
</evidence>
<evidence type="ECO:0000259" key="3">
    <source>
        <dbReference type="Pfam" id="PF07940"/>
    </source>
</evidence>
<sequence length="587" mass="63851">MSTRPRPLARPAPVIEPPEEDGIEQGKRLIRLSDDRGISLTQRIANHFYRMTWATPFHTMRLKGKYPLKLLAVPDDAIPGDPRAGKALRAGYFFFRGMKQSVIGMDWRKIDQPDAFVDYLHGFRWLRDLAAATSRDNAVPVAEAMMRQWLEAHGETVSEPAWRVDNCAWRILFWTAYSPLILSSGDLVYRSLVLNGIARTARHLDRGADKAPVGLPRVTAWVGIVAASLLLPGGEGRRVFGEAGLKRALEGAFYADGGIISRSPIEQIEAITLLAMLRAVYDVRREDLPVFVAQSLERMVAALLGILHGDGAPGSWQGGAPIDPARITAIVAATGIRTRPLRQARDWGYQRLAAGTTVVQLDAAPPPVARLARNGCASTGAMELSDGATRIIVNCGGAALAGSILPIDLAQGLRTTAAHSTLILDDSNSTAIMPDGSLGKGVSEVELDRHEMEQGSRLEVAHDGYARRLGFVHRRILMLSNEGRELRGEDVLLPAEKRKKIAECPVAIRFHLGTEIEPTLTADKQGALLRTGHGTLWQFRVGAGELAIEDSLWVDGEGRPHPTQQLVVHMVTGSGGTSIGWLLKKSG</sequence>
<reference evidence="4" key="1">
    <citation type="submission" date="2021-05" db="EMBL/GenBank/DDBJ databases">
        <title>Genome of Sphingobium sp. strain.</title>
        <authorList>
            <person name="Fan R."/>
        </authorList>
    </citation>
    <scope>NUCLEOTIDE SEQUENCE</scope>
    <source>
        <strain evidence="4">H33</strain>
    </source>
</reference>
<dbReference type="Gene3D" id="1.50.10.100">
    <property type="entry name" value="Chondroitin AC/alginate lyase"/>
    <property type="match status" value="1"/>
</dbReference>
<accession>A0A9X1ISM9</accession>
<name>A0A9X1ISM9_9SPHN</name>
<dbReference type="InterPro" id="IPR012480">
    <property type="entry name" value="Hepar_II_III_C"/>
</dbReference>
<evidence type="ECO:0000313" key="5">
    <source>
        <dbReference type="Proteomes" id="UP001138757"/>
    </source>
</evidence>
<gene>
    <name evidence="4" type="ORF">KK488_16375</name>
</gene>
<comment type="subcellular location">
    <subcellularLocation>
        <location evidence="1">Cell envelope</location>
    </subcellularLocation>
</comment>
<dbReference type="Proteomes" id="UP001138757">
    <property type="component" value="Unassembled WGS sequence"/>
</dbReference>
<feature type="region of interest" description="Disordered" evidence="2">
    <location>
        <begin position="1"/>
        <end position="21"/>
    </location>
</feature>
<organism evidence="4 5">
    <name type="scientific">Sphingobium nicotianae</name>
    <dbReference type="NCBI Taxonomy" id="2782607"/>
    <lineage>
        <taxon>Bacteria</taxon>
        <taxon>Pseudomonadati</taxon>
        <taxon>Pseudomonadota</taxon>
        <taxon>Alphaproteobacteria</taxon>
        <taxon>Sphingomonadales</taxon>
        <taxon>Sphingomonadaceae</taxon>
        <taxon>Sphingobium</taxon>
    </lineage>
</organism>
<dbReference type="InterPro" id="IPR008929">
    <property type="entry name" value="Chondroitin_lyas"/>
</dbReference>
<protein>
    <submittedName>
        <fullName evidence="4">Heparinase II/III family protein</fullName>
    </submittedName>
</protein>
<dbReference type="Pfam" id="PF07940">
    <property type="entry name" value="Hepar_II_III_C"/>
    <property type="match status" value="1"/>
</dbReference>
<dbReference type="Gene3D" id="2.70.98.70">
    <property type="match status" value="1"/>
</dbReference>
<keyword evidence="5" id="KW-1185">Reference proteome</keyword>
<feature type="domain" description="Heparinase II/III-like C-terminal" evidence="3">
    <location>
        <begin position="337"/>
        <end position="581"/>
    </location>
</feature>
<dbReference type="AlphaFoldDB" id="A0A9X1ISM9"/>
<evidence type="ECO:0000256" key="2">
    <source>
        <dbReference type="SAM" id="MobiDB-lite"/>
    </source>
</evidence>